<feature type="compositionally biased region" description="Basic and acidic residues" evidence="1">
    <location>
        <begin position="24"/>
        <end position="37"/>
    </location>
</feature>
<evidence type="ECO:0000256" key="1">
    <source>
        <dbReference type="SAM" id="MobiDB-lite"/>
    </source>
</evidence>
<dbReference type="KEGG" id="bfu:BCIN_04g03740"/>
<reference evidence="2 3" key="2">
    <citation type="journal article" date="2012" name="Eukaryot. Cell">
        <title>Genome update of Botrytis cinerea strains B05.10 and T4.</title>
        <authorList>
            <person name="Staats M."/>
            <person name="van Kan J.A."/>
        </authorList>
    </citation>
    <scope>NUCLEOTIDE SEQUENCE [LARGE SCALE GENOMIC DNA]</scope>
    <source>
        <strain evidence="2 3">B05.10</strain>
    </source>
</reference>
<accession>A0A384JF23</accession>
<reference evidence="2 3" key="1">
    <citation type="journal article" date="2011" name="PLoS Genet.">
        <title>Genomic analysis of the necrotrophic fungal pathogens Sclerotinia sclerotiorum and Botrytis cinerea.</title>
        <authorList>
            <person name="Amselem J."/>
            <person name="Cuomo C.A."/>
            <person name="van Kan J.A."/>
            <person name="Viaud M."/>
            <person name="Benito E.P."/>
            <person name="Couloux A."/>
            <person name="Coutinho P.M."/>
            <person name="de Vries R.P."/>
            <person name="Dyer P.S."/>
            <person name="Fillinger S."/>
            <person name="Fournier E."/>
            <person name="Gout L."/>
            <person name="Hahn M."/>
            <person name="Kohn L."/>
            <person name="Lapalu N."/>
            <person name="Plummer K.M."/>
            <person name="Pradier J.M."/>
            <person name="Quevillon E."/>
            <person name="Sharon A."/>
            <person name="Simon A."/>
            <person name="ten Have A."/>
            <person name="Tudzynski B."/>
            <person name="Tudzynski P."/>
            <person name="Wincker P."/>
            <person name="Andrew M."/>
            <person name="Anthouard V."/>
            <person name="Beever R.E."/>
            <person name="Beffa R."/>
            <person name="Benoit I."/>
            <person name="Bouzid O."/>
            <person name="Brault B."/>
            <person name="Chen Z."/>
            <person name="Choquer M."/>
            <person name="Collemare J."/>
            <person name="Cotton P."/>
            <person name="Danchin E.G."/>
            <person name="Da Silva C."/>
            <person name="Gautier A."/>
            <person name="Giraud C."/>
            <person name="Giraud T."/>
            <person name="Gonzalez C."/>
            <person name="Grossetete S."/>
            <person name="Guldener U."/>
            <person name="Henrissat B."/>
            <person name="Howlett B.J."/>
            <person name="Kodira C."/>
            <person name="Kretschmer M."/>
            <person name="Lappartient A."/>
            <person name="Leroch M."/>
            <person name="Levis C."/>
            <person name="Mauceli E."/>
            <person name="Neuveglise C."/>
            <person name="Oeser B."/>
            <person name="Pearson M."/>
            <person name="Poulain J."/>
            <person name="Poussereau N."/>
            <person name="Quesneville H."/>
            <person name="Rascle C."/>
            <person name="Schumacher J."/>
            <person name="Segurens B."/>
            <person name="Sexton A."/>
            <person name="Silva E."/>
            <person name="Sirven C."/>
            <person name="Soanes D.M."/>
            <person name="Talbot N.J."/>
            <person name="Templeton M."/>
            <person name="Yandava C."/>
            <person name="Yarden O."/>
            <person name="Zeng Q."/>
            <person name="Rollins J.A."/>
            <person name="Lebrun M.H."/>
            <person name="Dickman M."/>
        </authorList>
    </citation>
    <scope>NUCLEOTIDE SEQUENCE [LARGE SCALE GENOMIC DNA]</scope>
    <source>
        <strain evidence="2 3">B05.10</strain>
    </source>
</reference>
<name>A0A384JF23_BOTFB</name>
<dbReference type="RefSeq" id="XP_001546041.1">
    <property type="nucleotide sequence ID" value="XM_001545991.2"/>
</dbReference>
<proteinExistence type="predicted"/>
<feature type="compositionally biased region" description="Basic residues" evidence="1">
    <location>
        <begin position="53"/>
        <end position="63"/>
    </location>
</feature>
<keyword evidence="3" id="KW-1185">Reference proteome</keyword>
<dbReference type="EMBL" id="CP009808">
    <property type="protein sequence ID" value="ATZ49196.1"/>
    <property type="molecule type" value="Genomic_DNA"/>
</dbReference>
<sequence length="172" mass="19592">MSDQASLSPSAAASEPEPEPESPLSDHRANIDNRAEAESSPQSSAQVPAPVPIKRKRKQKQRQKGLQPTRQSARVKQQQGQAILQPTLLPVASGDGREKRTRKLGQQGKESRDYLEREHAEKEERKELAAEKIWNSKANRWNKMMFKGQKRPARARVRKDVDMKHLHACFER</sequence>
<feature type="region of interest" description="Disordered" evidence="1">
    <location>
        <begin position="1"/>
        <end position="125"/>
    </location>
</feature>
<reference evidence="2 3" key="3">
    <citation type="journal article" date="2017" name="Mol. Plant Pathol.">
        <title>A gapless genome sequence of the fungus Botrytis cinerea.</title>
        <authorList>
            <person name="Van Kan J.A."/>
            <person name="Stassen J.H."/>
            <person name="Mosbach A."/>
            <person name="Van Der Lee T.A."/>
            <person name="Faino L."/>
            <person name="Farmer A.D."/>
            <person name="Papasotiriou D.G."/>
            <person name="Zhou S."/>
            <person name="Seidl M.F."/>
            <person name="Cottam E."/>
            <person name="Edel D."/>
            <person name="Hahn M."/>
            <person name="Schwartz D.C."/>
            <person name="Dietrich R.A."/>
            <person name="Widdison S."/>
            <person name="Scalliet G."/>
        </authorList>
    </citation>
    <scope>NUCLEOTIDE SEQUENCE [LARGE SCALE GENOMIC DNA]</scope>
    <source>
        <strain evidence="2 3">B05.10</strain>
    </source>
</reference>
<feature type="compositionally biased region" description="Low complexity" evidence="1">
    <location>
        <begin position="1"/>
        <end position="15"/>
    </location>
</feature>
<feature type="compositionally biased region" description="Polar residues" evidence="1">
    <location>
        <begin position="66"/>
        <end position="84"/>
    </location>
</feature>
<dbReference type="AlphaFoldDB" id="A0A384JF23"/>
<protein>
    <submittedName>
        <fullName evidence="2">Uncharacterized protein</fullName>
    </submittedName>
</protein>
<gene>
    <name evidence="2" type="ORF">BCIN_04g03740</name>
</gene>
<feature type="compositionally biased region" description="Low complexity" evidence="1">
    <location>
        <begin position="38"/>
        <end position="48"/>
    </location>
</feature>
<dbReference type="VEuPathDB" id="FungiDB:Bcin04g03740"/>
<evidence type="ECO:0000313" key="3">
    <source>
        <dbReference type="Proteomes" id="UP000001798"/>
    </source>
</evidence>
<dbReference type="Proteomes" id="UP000001798">
    <property type="component" value="Chromosome 4"/>
</dbReference>
<feature type="compositionally biased region" description="Basic and acidic residues" evidence="1">
    <location>
        <begin position="109"/>
        <end position="125"/>
    </location>
</feature>
<evidence type="ECO:0000313" key="2">
    <source>
        <dbReference type="EMBL" id="ATZ49196.1"/>
    </source>
</evidence>
<organism evidence="2 3">
    <name type="scientific">Botryotinia fuckeliana (strain B05.10)</name>
    <name type="common">Noble rot fungus</name>
    <name type="synonym">Botrytis cinerea</name>
    <dbReference type="NCBI Taxonomy" id="332648"/>
    <lineage>
        <taxon>Eukaryota</taxon>
        <taxon>Fungi</taxon>
        <taxon>Dikarya</taxon>
        <taxon>Ascomycota</taxon>
        <taxon>Pezizomycotina</taxon>
        <taxon>Leotiomycetes</taxon>
        <taxon>Helotiales</taxon>
        <taxon>Sclerotiniaceae</taxon>
        <taxon>Botrytis</taxon>
    </lineage>
</organism>
<dbReference type="OrthoDB" id="10441984at2759"/>
<dbReference type="GeneID" id="5426508"/>